<keyword evidence="2" id="KW-1185">Reference proteome</keyword>
<dbReference type="EMBL" id="JAPDRQ010000283">
    <property type="protein sequence ID" value="KAJ9651093.1"/>
    <property type="molecule type" value="Genomic_DNA"/>
</dbReference>
<name>A0ACC2ZTV2_9EURO</name>
<protein>
    <submittedName>
        <fullName evidence="1">Uncharacterized protein</fullName>
    </submittedName>
</protein>
<evidence type="ECO:0000313" key="1">
    <source>
        <dbReference type="EMBL" id="KAJ9651093.1"/>
    </source>
</evidence>
<comment type="caution">
    <text evidence="1">The sequence shown here is derived from an EMBL/GenBank/DDBJ whole genome shotgun (WGS) entry which is preliminary data.</text>
</comment>
<organism evidence="1 2">
    <name type="scientific">Neophaeococcomyces mojaviensis</name>
    <dbReference type="NCBI Taxonomy" id="3383035"/>
    <lineage>
        <taxon>Eukaryota</taxon>
        <taxon>Fungi</taxon>
        <taxon>Dikarya</taxon>
        <taxon>Ascomycota</taxon>
        <taxon>Pezizomycotina</taxon>
        <taxon>Eurotiomycetes</taxon>
        <taxon>Chaetothyriomycetidae</taxon>
        <taxon>Chaetothyriales</taxon>
        <taxon>Chaetothyriales incertae sedis</taxon>
        <taxon>Neophaeococcomyces</taxon>
    </lineage>
</organism>
<evidence type="ECO:0000313" key="2">
    <source>
        <dbReference type="Proteomes" id="UP001172386"/>
    </source>
</evidence>
<dbReference type="Proteomes" id="UP001172386">
    <property type="component" value="Unassembled WGS sequence"/>
</dbReference>
<proteinExistence type="predicted"/>
<sequence length="1094" mass="120077">MLGFCADKKHEELAVKAVKAKIGSQNTKFEHTLLPFATGSDALDVILRDSDQTVPMPHVRDDDVAYLHHTSGTSSGTPKPIPQTHHGAVGVLPAFDGRSKATLTTTPLYHGGPADIFRAWTSNAMICLFPGQAAPITPSNISKCFTAAATAAELTPCPPIKYFTTVPYILQTMAEDAESLKWLGKMDLVSVGGAALPSEVGDKLVLEGINLVSRFGSAECGFLLSSHRDYENDKQWQYLRLNGEVTQLDFEAREGDLFELVIKPDWPHMAKRNRNDGSYATSDLFAKHSSIPNAWRYHSRADSQLTLITGKKFDPALLEGAIVAASRLVSDVLVFGNGRPYPGALIFRSKDTQSMTDQDVLHEIAPIVEKLNHESQGHAKILRNMLILMPHDETSLEKSSKGSVLRNKAEERYSGEISKAYDSIVKETSHDLSDDQIQAAIFDLVNSIVGSEEAKYLRPDADLFSNGVDSVACVQIRHGLSRMLPRNAKALPLNVVEDSMTVSKLADLIIRIRHGDDTKPPVDSRDDIPKLVKQFAQVYAGQEMNGSTIGAASSVTETTAKLTVLITGPTGSLGTHVLSELLQRPEVTKIYLLIRGTTPQAARERVLKALSSRLVPVPQDFDSKVTVLQCKLSEPKLGLSDQEYCKLQNSVDLILHLAWSVNFLLTLGSFTPHFAGIQNLLNLSLSSTNPVVPRIVFCSSVASVSAFRAVDSSSNCAVPENVINSTTVSGSTGYAHSKLTAELILAHSATLNARLHGRITVVRVGQLSADSKHGVWNKSEAYPQILASSKFTDGAIPDLGDEERLTWLPVDVAAKSFVEASLESESVMANVPTEHVKHKFGQRPDAKAKMVVMTDEKDLDINKAAVRVVHLTNPDTRFGFTDFVRRLQQLLQSQGQHLQHETGTDKETSDRPTPQNIRIVSVKDWLESLEALQTREQHSEAQSLLRLLPFWKQAYMNRQPSESSSSYLTPSDRNAKSVVPFTPDLTFDMHNSLITMPSLTYWLGRSTLEAAKSRSKPKSKPDLAAKGIHSAILNGTIHDSEGGDVNFGLEVSESEVDLDLTKENEDEANEVEVAELLNKAYVLKIWRWVMENVP</sequence>
<accession>A0ACC2ZTV2</accession>
<gene>
    <name evidence="1" type="ORF">H2198_009627</name>
</gene>
<reference evidence="1" key="1">
    <citation type="submission" date="2022-10" db="EMBL/GenBank/DDBJ databases">
        <title>Culturing micro-colonial fungi from biological soil crusts in the Mojave desert and describing Neophaeococcomyces mojavensis, and introducing the new genera and species Taxawa tesnikishii.</title>
        <authorList>
            <person name="Kurbessoian T."/>
            <person name="Stajich J.E."/>
        </authorList>
    </citation>
    <scope>NUCLEOTIDE SEQUENCE</scope>
    <source>
        <strain evidence="1">JES_112</strain>
    </source>
</reference>